<comment type="catalytic activity">
    <reaction evidence="8">
        <text>a quinone + NADH + 5 H(+)(in) = a quinol + NAD(+) + 4 H(+)(out)</text>
        <dbReference type="Rhea" id="RHEA:57888"/>
        <dbReference type="ChEBI" id="CHEBI:15378"/>
        <dbReference type="ChEBI" id="CHEBI:24646"/>
        <dbReference type="ChEBI" id="CHEBI:57540"/>
        <dbReference type="ChEBI" id="CHEBI:57945"/>
        <dbReference type="ChEBI" id="CHEBI:132124"/>
    </reaction>
</comment>
<dbReference type="SUPFAM" id="SSF54862">
    <property type="entry name" value="4Fe-4S ferredoxins"/>
    <property type="match status" value="1"/>
</dbReference>
<dbReference type="InterPro" id="IPR017900">
    <property type="entry name" value="4Fe4S_Fe_S_CS"/>
</dbReference>
<dbReference type="GO" id="GO:0005886">
    <property type="term" value="C:plasma membrane"/>
    <property type="evidence" value="ECO:0007669"/>
    <property type="project" value="UniProtKB-SubCell"/>
</dbReference>
<keyword evidence="6 8" id="KW-0408">Iron</keyword>
<keyword evidence="4" id="KW-0677">Repeat</keyword>
<organism evidence="10">
    <name type="scientific">uncultured Campylobacterales bacterium</name>
    <dbReference type="NCBI Taxonomy" id="352960"/>
    <lineage>
        <taxon>Bacteria</taxon>
        <taxon>Pseudomonadati</taxon>
        <taxon>Campylobacterota</taxon>
        <taxon>Epsilonproteobacteria</taxon>
        <taxon>Campylobacterales</taxon>
        <taxon>environmental samples</taxon>
    </lineage>
</organism>
<keyword evidence="8" id="KW-0520">NAD</keyword>
<dbReference type="PROSITE" id="PS00198">
    <property type="entry name" value="4FE4S_FER_1"/>
    <property type="match status" value="1"/>
</dbReference>
<feature type="domain" description="4Fe-4S ferredoxin-type" evidence="9">
    <location>
        <begin position="117"/>
        <end position="146"/>
    </location>
</feature>
<keyword evidence="8" id="KW-0472">Membrane</keyword>
<keyword evidence="10" id="KW-0560">Oxidoreductase</keyword>
<feature type="binding site" evidence="8">
    <location>
        <position position="132"/>
    </location>
    <ligand>
        <name>[4Fe-4S] cluster</name>
        <dbReference type="ChEBI" id="CHEBI:49883"/>
        <label>2</label>
    </ligand>
</feature>
<comment type="cofactor">
    <cofactor evidence="8">
        <name>[4Fe-4S] cluster</name>
        <dbReference type="ChEBI" id="CHEBI:49883"/>
    </cofactor>
    <text evidence="8">Binds 2 [4Fe-4S] clusters per subunit.</text>
</comment>
<protein>
    <recommendedName>
        <fullName evidence="8">NADH-quinone oxidoreductase subunit I</fullName>
        <ecNumber evidence="8">7.1.1.-</ecNumber>
    </recommendedName>
    <alternativeName>
        <fullName evidence="8">NADH dehydrogenase I subunit I</fullName>
    </alternativeName>
    <alternativeName>
        <fullName evidence="8">NDH-1 subunit I</fullName>
    </alternativeName>
</protein>
<dbReference type="InterPro" id="IPR017896">
    <property type="entry name" value="4Fe4S_Fe-S-bd"/>
</dbReference>
<dbReference type="Gene3D" id="3.30.70.3270">
    <property type="match status" value="1"/>
</dbReference>
<accession>A0A6S6RYX5</accession>
<sequence length="199" mass="23037">MLKNKKTYIKIDEKIKSLTPTEKFVQVIDRTFSKDLFVGLGIVVKRMIFFKREKHTLDYPNEKYEMSTRYRALHKLMRLLDSGQNSCISCGLCEKICIADCIRIETKKSEDGRKEMLDYSINLNRCIYCGFCAEVCPELAIVHGQDYENASEQRIHYTDKTTLLTPLDEFLDGKQIEFTGYGSPSIDADDKIKKTPLSY</sequence>
<gene>
    <name evidence="8" type="primary">nuoI</name>
    <name evidence="10" type="ORF">HELGO_WM11047</name>
</gene>
<feature type="binding site" evidence="8">
    <location>
        <position position="136"/>
    </location>
    <ligand>
        <name>[4Fe-4S] cluster</name>
        <dbReference type="ChEBI" id="CHEBI:49883"/>
        <label>1</label>
    </ligand>
</feature>
<evidence type="ECO:0000313" key="10">
    <source>
        <dbReference type="EMBL" id="CAA6801301.1"/>
    </source>
</evidence>
<dbReference type="NCBIfam" id="TIGR01971">
    <property type="entry name" value="NuoI"/>
    <property type="match status" value="1"/>
</dbReference>
<evidence type="ECO:0000256" key="5">
    <source>
        <dbReference type="ARBA" id="ARBA00022967"/>
    </source>
</evidence>
<feature type="binding site" evidence="8">
    <location>
        <position position="93"/>
    </location>
    <ligand>
        <name>[4Fe-4S] cluster</name>
        <dbReference type="ChEBI" id="CHEBI:49883"/>
        <label>1</label>
    </ligand>
</feature>
<dbReference type="NCBIfam" id="NF004542">
    <property type="entry name" value="PRK05888.2-3"/>
    <property type="match status" value="1"/>
</dbReference>
<keyword evidence="2 8" id="KW-0004">4Fe-4S</keyword>
<dbReference type="InterPro" id="IPR010226">
    <property type="entry name" value="NADH_quinone_OxRdtase_chainI"/>
</dbReference>
<feature type="binding site" evidence="8">
    <location>
        <position position="90"/>
    </location>
    <ligand>
        <name>[4Fe-4S] cluster</name>
        <dbReference type="ChEBI" id="CHEBI:49883"/>
        <label>1</label>
    </ligand>
</feature>
<evidence type="ECO:0000256" key="1">
    <source>
        <dbReference type="ARBA" id="ARBA00010277"/>
    </source>
</evidence>
<dbReference type="HAMAP" id="MF_01351">
    <property type="entry name" value="NDH1_NuoI"/>
    <property type="match status" value="1"/>
</dbReference>
<keyword evidence="5 8" id="KW-1278">Translocase</keyword>
<dbReference type="GO" id="GO:0050136">
    <property type="term" value="F:NADH dehydrogenase (quinone) (non-electrogenic) activity"/>
    <property type="evidence" value="ECO:0007669"/>
    <property type="project" value="UniProtKB-UniRule"/>
</dbReference>
<dbReference type="PROSITE" id="PS51379">
    <property type="entry name" value="4FE4S_FER_2"/>
    <property type="match status" value="2"/>
</dbReference>
<comment type="subcellular location">
    <subcellularLocation>
        <location evidence="8">Cell membrane</location>
        <topology evidence="8">Peripheral membrane protein</topology>
    </subcellularLocation>
</comment>
<comment type="function">
    <text evidence="8">NDH-1 shuttles electrons from NADH, via FMN and iron-sulfur (Fe-S) centers, to quinones in the respiratory chain. The immediate electron acceptor for the enzyme in this species is believed to be ubiquinone. Couples the redox reaction to proton translocation (for every two electrons transferred, four hydrogen ions are translocated across the cytoplasmic membrane), and thus conserves the redox energy in a proton gradient.</text>
</comment>
<dbReference type="PANTHER" id="PTHR10849">
    <property type="entry name" value="NADH DEHYDROGENASE UBIQUINONE IRON-SULFUR PROTEIN 8, MITOCHONDRIAL"/>
    <property type="match status" value="1"/>
</dbReference>
<feature type="binding site" evidence="8">
    <location>
        <position position="126"/>
    </location>
    <ligand>
        <name>[4Fe-4S] cluster</name>
        <dbReference type="ChEBI" id="CHEBI:49883"/>
        <label>2</label>
    </ligand>
</feature>
<proteinExistence type="inferred from homology"/>
<evidence type="ECO:0000256" key="6">
    <source>
        <dbReference type="ARBA" id="ARBA00023004"/>
    </source>
</evidence>
<dbReference type="AlphaFoldDB" id="A0A6S6RYX5"/>
<comment type="similarity">
    <text evidence="1 8">Belongs to the complex I 23 kDa subunit family.</text>
</comment>
<evidence type="ECO:0000256" key="4">
    <source>
        <dbReference type="ARBA" id="ARBA00022737"/>
    </source>
</evidence>
<dbReference type="EC" id="7.1.1.-" evidence="8"/>
<keyword evidence="8 10" id="KW-0830">Ubiquinone</keyword>
<comment type="subunit">
    <text evidence="8">NDH-1 is composed of 14 different subunits. Subunits NuoA, H, J, K, L, M, N constitute the membrane sector of the complex.</text>
</comment>
<dbReference type="EMBL" id="CACVAW010000005">
    <property type="protein sequence ID" value="CAA6801301.1"/>
    <property type="molecule type" value="Genomic_DNA"/>
</dbReference>
<feature type="binding site" evidence="8">
    <location>
        <position position="87"/>
    </location>
    <ligand>
        <name>[4Fe-4S] cluster</name>
        <dbReference type="ChEBI" id="CHEBI:49883"/>
        <label>1</label>
    </ligand>
</feature>
<feature type="domain" description="4Fe-4S ferredoxin-type" evidence="9">
    <location>
        <begin position="76"/>
        <end position="107"/>
    </location>
</feature>
<feature type="binding site" evidence="8">
    <location>
        <position position="129"/>
    </location>
    <ligand>
        <name>[4Fe-4S] cluster</name>
        <dbReference type="ChEBI" id="CHEBI:49883"/>
        <label>2</label>
    </ligand>
</feature>
<evidence type="ECO:0000256" key="8">
    <source>
        <dbReference type="HAMAP-Rule" id="MF_01351"/>
    </source>
</evidence>
<evidence type="ECO:0000256" key="7">
    <source>
        <dbReference type="ARBA" id="ARBA00023014"/>
    </source>
</evidence>
<dbReference type="GO" id="GO:0051539">
    <property type="term" value="F:4 iron, 4 sulfur cluster binding"/>
    <property type="evidence" value="ECO:0007669"/>
    <property type="project" value="UniProtKB-KW"/>
</dbReference>
<keyword evidence="8" id="KW-1003">Cell membrane</keyword>
<keyword evidence="3 8" id="KW-0479">Metal-binding</keyword>
<name>A0A6S6RYX5_9BACT</name>
<evidence type="ECO:0000259" key="9">
    <source>
        <dbReference type="PROSITE" id="PS51379"/>
    </source>
</evidence>
<dbReference type="Pfam" id="PF12838">
    <property type="entry name" value="Fer4_7"/>
    <property type="match status" value="1"/>
</dbReference>
<dbReference type="GO" id="GO:0005506">
    <property type="term" value="F:iron ion binding"/>
    <property type="evidence" value="ECO:0007669"/>
    <property type="project" value="UniProtKB-UniRule"/>
</dbReference>
<dbReference type="PANTHER" id="PTHR10849:SF20">
    <property type="entry name" value="NADH DEHYDROGENASE [UBIQUINONE] IRON-SULFUR PROTEIN 8, MITOCHONDRIAL"/>
    <property type="match status" value="1"/>
</dbReference>
<evidence type="ECO:0000256" key="2">
    <source>
        <dbReference type="ARBA" id="ARBA00022485"/>
    </source>
</evidence>
<evidence type="ECO:0000256" key="3">
    <source>
        <dbReference type="ARBA" id="ARBA00022723"/>
    </source>
</evidence>
<dbReference type="GO" id="GO:0009060">
    <property type="term" value="P:aerobic respiration"/>
    <property type="evidence" value="ECO:0007669"/>
    <property type="project" value="TreeGrafter"/>
</dbReference>
<feature type="binding site" evidence="8">
    <location>
        <position position="97"/>
    </location>
    <ligand>
        <name>[4Fe-4S] cluster</name>
        <dbReference type="ChEBI" id="CHEBI:49883"/>
        <label>2</label>
    </ligand>
</feature>
<keyword evidence="8" id="KW-0874">Quinone</keyword>
<dbReference type="GO" id="GO:0048038">
    <property type="term" value="F:quinone binding"/>
    <property type="evidence" value="ECO:0007669"/>
    <property type="project" value="UniProtKB-KW"/>
</dbReference>
<reference evidence="10" key="1">
    <citation type="submission" date="2020-01" db="EMBL/GenBank/DDBJ databases">
        <authorList>
            <person name="Meier V. D."/>
            <person name="Meier V D."/>
        </authorList>
    </citation>
    <scope>NUCLEOTIDE SEQUENCE</scope>
    <source>
        <strain evidence="10">HLG_WM_MAG_12</strain>
    </source>
</reference>
<keyword evidence="7 8" id="KW-0411">Iron-sulfur</keyword>